<dbReference type="SUPFAM" id="SSF47240">
    <property type="entry name" value="Ferritin-like"/>
    <property type="match status" value="1"/>
</dbReference>
<dbReference type="KEGG" id="nyu:D7D52_26495"/>
<keyword evidence="2" id="KW-1185">Reference proteome</keyword>
<dbReference type="GO" id="GO:0016491">
    <property type="term" value="F:oxidoreductase activity"/>
    <property type="evidence" value="ECO:0007669"/>
    <property type="project" value="InterPro"/>
</dbReference>
<dbReference type="Proteomes" id="UP000267164">
    <property type="component" value="Chromosome"/>
</dbReference>
<dbReference type="InterPro" id="IPR009078">
    <property type="entry name" value="Ferritin-like_SF"/>
</dbReference>
<organism evidence="1 2">
    <name type="scientific">Nocardia yunnanensis</name>
    <dbReference type="NCBI Taxonomy" id="2382165"/>
    <lineage>
        <taxon>Bacteria</taxon>
        <taxon>Bacillati</taxon>
        <taxon>Actinomycetota</taxon>
        <taxon>Actinomycetes</taxon>
        <taxon>Mycobacteriales</taxon>
        <taxon>Nocardiaceae</taxon>
        <taxon>Nocardia</taxon>
    </lineage>
</organism>
<dbReference type="InterPro" id="IPR025859">
    <property type="entry name" value="AurF/CmlI"/>
</dbReference>
<dbReference type="OrthoDB" id="3608488at2"/>
<proteinExistence type="predicted"/>
<evidence type="ECO:0000313" key="1">
    <source>
        <dbReference type="EMBL" id="AYF76773.1"/>
    </source>
</evidence>
<dbReference type="Pfam" id="PF11583">
    <property type="entry name" value="AurF"/>
    <property type="match status" value="1"/>
</dbReference>
<protein>
    <submittedName>
        <fullName evidence="1">AurF domain containing protein</fullName>
    </submittedName>
</protein>
<name>A0A386ZHV2_9NOCA</name>
<reference evidence="1 2" key="1">
    <citation type="submission" date="2018-09" db="EMBL/GenBank/DDBJ databases">
        <title>Nocardia yunnanensis sp. nov., an actinomycete isolated from a soil sample.</title>
        <authorList>
            <person name="Zhang J."/>
        </authorList>
    </citation>
    <scope>NUCLEOTIDE SEQUENCE [LARGE SCALE GENOMIC DNA]</scope>
    <source>
        <strain evidence="1 2">CFHS0054</strain>
    </source>
</reference>
<dbReference type="Gene3D" id="1.10.620.20">
    <property type="entry name" value="Ribonucleotide Reductase, subunit A"/>
    <property type="match status" value="1"/>
</dbReference>
<dbReference type="EMBL" id="CP032568">
    <property type="protein sequence ID" value="AYF76773.1"/>
    <property type="molecule type" value="Genomic_DNA"/>
</dbReference>
<dbReference type="AlphaFoldDB" id="A0A386ZHV2"/>
<accession>A0A386ZHV2</accession>
<evidence type="ECO:0000313" key="2">
    <source>
        <dbReference type="Proteomes" id="UP000267164"/>
    </source>
</evidence>
<dbReference type="InterPro" id="IPR012348">
    <property type="entry name" value="RNR-like"/>
</dbReference>
<sequence length="309" mass="35783">MLGTSRRRRAHPLPTTTKETMSAKLDAVLERLSELSRRGYYNPYTRFDWPADVPRDSWWMDPEFLTVHGTDEILDGDVSIRLSQAETINFFSLHVHGIRELMGEVAIRIHTPRYRRASEYLHHFLGEENDHMWFFAEFCNRYWDGVYPAAAPSPLAATTDADAGPWNDFVVFSRILIFEELFDYYNARLGTSTVVPPIVAELHNAHHHDENRHVAFGKRLVEWLYAEALENGGACGKPAVATYIKNYIEHSVASMYNPRCYAYAGVANPLALRRRLLGHPARRQVHSDIMRRLDRFYLRLGLYEGSWVR</sequence>
<gene>
    <name evidence="1" type="ORF">D7D52_26495</name>
</gene>